<evidence type="ECO:0000259" key="1">
    <source>
        <dbReference type="Pfam" id="PF26415"/>
    </source>
</evidence>
<dbReference type="InterPro" id="IPR058423">
    <property type="entry name" value="DUF8110"/>
</dbReference>
<evidence type="ECO:0000313" key="2">
    <source>
        <dbReference type="EMBL" id="MFD1513432.1"/>
    </source>
</evidence>
<protein>
    <recommendedName>
        <fullName evidence="1">DUF8110 domain-containing protein</fullName>
    </recommendedName>
</protein>
<sequence length="90" mass="10746">MYDRLYENYPEAAPLIEQAVEEHGEEWVIQNYYRDTLQLEMIMDVPPIEELPFFDEERHESMDEETRVAMAEAMGEYLHNLRTGHKPGKE</sequence>
<gene>
    <name evidence="2" type="ORF">ACFSBT_09095</name>
</gene>
<reference evidence="2 3" key="1">
    <citation type="journal article" date="2019" name="Int. J. Syst. Evol. Microbiol.">
        <title>The Global Catalogue of Microorganisms (GCM) 10K type strain sequencing project: providing services to taxonomists for standard genome sequencing and annotation.</title>
        <authorList>
            <consortium name="The Broad Institute Genomics Platform"/>
            <consortium name="The Broad Institute Genome Sequencing Center for Infectious Disease"/>
            <person name="Wu L."/>
            <person name="Ma J."/>
        </authorList>
    </citation>
    <scope>NUCLEOTIDE SEQUENCE [LARGE SCALE GENOMIC DNA]</scope>
    <source>
        <strain evidence="2 3">CGMCC 1.12563</strain>
    </source>
</reference>
<organism evidence="2 3">
    <name type="scientific">Halomarina rubra</name>
    <dbReference type="NCBI Taxonomy" id="2071873"/>
    <lineage>
        <taxon>Archaea</taxon>
        <taxon>Methanobacteriati</taxon>
        <taxon>Methanobacteriota</taxon>
        <taxon>Stenosarchaea group</taxon>
        <taxon>Halobacteria</taxon>
        <taxon>Halobacteriales</taxon>
        <taxon>Natronomonadaceae</taxon>
        <taxon>Halomarina</taxon>
    </lineage>
</organism>
<proteinExistence type="predicted"/>
<dbReference type="Proteomes" id="UP001597187">
    <property type="component" value="Unassembled WGS sequence"/>
</dbReference>
<name>A0ABD6AV34_9EURY</name>
<dbReference type="RefSeq" id="WP_250873386.1">
    <property type="nucleotide sequence ID" value="NZ_JALXFV010000003.1"/>
</dbReference>
<accession>A0ABD6AV34</accession>
<dbReference type="EMBL" id="JBHUDC010000003">
    <property type="protein sequence ID" value="MFD1513432.1"/>
    <property type="molecule type" value="Genomic_DNA"/>
</dbReference>
<evidence type="ECO:0000313" key="3">
    <source>
        <dbReference type="Proteomes" id="UP001597187"/>
    </source>
</evidence>
<keyword evidence="3" id="KW-1185">Reference proteome</keyword>
<comment type="caution">
    <text evidence="2">The sequence shown here is derived from an EMBL/GenBank/DDBJ whole genome shotgun (WGS) entry which is preliminary data.</text>
</comment>
<feature type="domain" description="DUF8110" evidence="1">
    <location>
        <begin position="1"/>
        <end position="88"/>
    </location>
</feature>
<dbReference type="Pfam" id="PF26415">
    <property type="entry name" value="DUF8110"/>
    <property type="match status" value="1"/>
</dbReference>
<dbReference type="AlphaFoldDB" id="A0ABD6AV34"/>